<protein>
    <submittedName>
        <fullName evidence="7">Putative transcription factor pap1 protein</fullName>
    </submittedName>
</protein>
<dbReference type="CDD" id="cd14688">
    <property type="entry name" value="bZIP_YAP"/>
    <property type="match status" value="1"/>
</dbReference>
<dbReference type="PANTHER" id="PTHR40621">
    <property type="entry name" value="TRANSCRIPTION FACTOR KAPC-RELATED"/>
    <property type="match status" value="1"/>
</dbReference>
<feature type="compositionally biased region" description="Basic and acidic residues" evidence="5">
    <location>
        <begin position="179"/>
        <end position="190"/>
    </location>
</feature>
<comment type="similarity">
    <text evidence="4">Belongs to the bZIP family. YAP subfamily.</text>
</comment>
<evidence type="ECO:0000256" key="1">
    <source>
        <dbReference type="ARBA" id="ARBA00004123"/>
    </source>
</evidence>
<dbReference type="EMBL" id="KB707053">
    <property type="protein sequence ID" value="EMR64503.1"/>
    <property type="molecule type" value="Genomic_DNA"/>
</dbReference>
<evidence type="ECO:0000259" key="6">
    <source>
        <dbReference type="PROSITE" id="PS50217"/>
    </source>
</evidence>
<feature type="compositionally biased region" description="Polar residues" evidence="5">
    <location>
        <begin position="273"/>
        <end position="291"/>
    </location>
</feature>
<dbReference type="Proteomes" id="UP000012174">
    <property type="component" value="Unassembled WGS sequence"/>
</dbReference>
<organism evidence="7 8">
    <name type="scientific">Eutypa lata (strain UCR-EL1)</name>
    <name type="common">Grapevine dieback disease fungus</name>
    <name type="synonym">Eutypa armeniacae</name>
    <dbReference type="NCBI Taxonomy" id="1287681"/>
    <lineage>
        <taxon>Eukaryota</taxon>
        <taxon>Fungi</taxon>
        <taxon>Dikarya</taxon>
        <taxon>Ascomycota</taxon>
        <taxon>Pezizomycotina</taxon>
        <taxon>Sordariomycetes</taxon>
        <taxon>Xylariomycetidae</taxon>
        <taxon>Xylariales</taxon>
        <taxon>Diatrypaceae</taxon>
        <taxon>Eutypa</taxon>
    </lineage>
</organism>
<dbReference type="eggNOG" id="ENOG502RPD7">
    <property type="taxonomic scope" value="Eukaryota"/>
</dbReference>
<dbReference type="GO" id="GO:0001228">
    <property type="term" value="F:DNA-binding transcription activator activity, RNA polymerase II-specific"/>
    <property type="evidence" value="ECO:0007669"/>
    <property type="project" value="TreeGrafter"/>
</dbReference>
<dbReference type="PROSITE" id="PS50217">
    <property type="entry name" value="BZIP"/>
    <property type="match status" value="1"/>
</dbReference>
<name>M7SJL1_EUTLA</name>
<dbReference type="HOGENOM" id="CLU_011807_0_0_1"/>
<dbReference type="SUPFAM" id="SSF57959">
    <property type="entry name" value="Leucine zipper domain"/>
    <property type="match status" value="1"/>
</dbReference>
<evidence type="ECO:0000256" key="2">
    <source>
        <dbReference type="ARBA" id="ARBA00004496"/>
    </source>
</evidence>
<feature type="compositionally biased region" description="Polar residues" evidence="5">
    <location>
        <begin position="299"/>
        <end position="308"/>
    </location>
</feature>
<comment type="subcellular location">
    <subcellularLocation>
        <location evidence="2">Cytoplasm</location>
    </subcellularLocation>
    <subcellularLocation>
        <location evidence="1">Nucleus</location>
    </subcellularLocation>
</comment>
<dbReference type="InterPro" id="IPR023167">
    <property type="entry name" value="Yap1_redox_dom_sf"/>
</dbReference>
<keyword evidence="8" id="KW-1185">Reference proteome</keyword>
<evidence type="ECO:0000256" key="4">
    <source>
        <dbReference type="ARBA" id="ARBA00038132"/>
    </source>
</evidence>
<feature type="region of interest" description="Disordered" evidence="5">
    <location>
        <begin position="268"/>
        <end position="308"/>
    </location>
</feature>
<evidence type="ECO:0000313" key="8">
    <source>
        <dbReference type="Proteomes" id="UP000012174"/>
    </source>
</evidence>
<dbReference type="GO" id="GO:0090575">
    <property type="term" value="C:RNA polymerase II transcription regulator complex"/>
    <property type="evidence" value="ECO:0007669"/>
    <property type="project" value="TreeGrafter"/>
</dbReference>
<dbReference type="Gene3D" id="1.10.238.100">
    <property type="entry name" value="YAP1 redox domain. Chain B"/>
    <property type="match status" value="1"/>
</dbReference>
<feature type="compositionally biased region" description="Low complexity" evidence="5">
    <location>
        <begin position="42"/>
        <end position="53"/>
    </location>
</feature>
<dbReference type="GO" id="GO:0034599">
    <property type="term" value="P:cellular response to oxidative stress"/>
    <property type="evidence" value="ECO:0007669"/>
    <property type="project" value="UniProtKB-ARBA"/>
</dbReference>
<sequence length="471" mass="51631">MASSTGGHTLPQFILTPQQQNLLFRALSSNQPATNKSPEEASSLSPQSLTTSPVQNQNNSGLDLAESLQESPFVDYDYDFGPDGSFDFDFNADGNAKMIGDLPRSGSESSKDDSKSSSPENENSDKRGHPDEDDDDEFDEGGGKRREGEGKIPKKPGRKPLTNEPSSKRKAQNRAAQRAFRERKERHLKDLETKVEELEKASDATHNENSQLKSQIEKLQVELNEYKKRVSLLGNVPRMASTGSRNQPLGFGALQNLSDVNFQFEFPKFGSLPTPQNGGNNNANAKRSTTYPSPPEQPAVTSDHPTGFGSTFGNIDFGNLDWLSQQNGGQFDPQLFGDYREPQNNVLANTTFDDSFFNDAFDVDFTTPFNAAPSPKSGKKNICDEIDAQKEQDDTPVATINSKLLTCNNIWEKLQTCPKVHNGEIDLDGLCSDLQKKAKCGGTGAVVDEHDFKAIMTRYLGADAGQCPNSS</sequence>
<dbReference type="AlphaFoldDB" id="M7SJL1"/>
<dbReference type="Pfam" id="PF00170">
    <property type="entry name" value="bZIP_1"/>
    <property type="match status" value="1"/>
</dbReference>
<proteinExistence type="inferred from homology"/>
<dbReference type="GO" id="GO:0000976">
    <property type="term" value="F:transcription cis-regulatory region binding"/>
    <property type="evidence" value="ECO:0007669"/>
    <property type="project" value="InterPro"/>
</dbReference>
<dbReference type="PROSITE" id="PS00036">
    <property type="entry name" value="BZIP_BASIC"/>
    <property type="match status" value="1"/>
</dbReference>
<feature type="region of interest" description="Disordered" evidence="5">
    <location>
        <begin position="26"/>
        <end position="190"/>
    </location>
</feature>
<accession>M7SJL1</accession>
<feature type="compositionally biased region" description="Basic and acidic residues" evidence="5">
    <location>
        <begin position="141"/>
        <end position="152"/>
    </location>
</feature>
<dbReference type="SMART" id="SM00338">
    <property type="entry name" value="BRLZ"/>
    <property type="match status" value="1"/>
</dbReference>
<feature type="domain" description="BZIP" evidence="6">
    <location>
        <begin position="163"/>
        <end position="226"/>
    </location>
</feature>
<evidence type="ECO:0000256" key="5">
    <source>
        <dbReference type="SAM" id="MobiDB-lite"/>
    </source>
</evidence>
<gene>
    <name evidence="7" type="ORF">UCREL1_8518</name>
</gene>
<dbReference type="STRING" id="1287681.M7SJL1"/>
<dbReference type="InterPro" id="IPR046347">
    <property type="entry name" value="bZIP_sf"/>
</dbReference>
<feature type="compositionally biased region" description="Polar residues" evidence="5">
    <location>
        <begin position="26"/>
        <end position="36"/>
    </location>
</feature>
<evidence type="ECO:0000313" key="7">
    <source>
        <dbReference type="EMBL" id="EMR64503.1"/>
    </source>
</evidence>
<dbReference type="PANTHER" id="PTHR40621:SF6">
    <property type="entry name" value="AP-1-LIKE TRANSCRIPTION FACTOR YAP1-RELATED"/>
    <property type="match status" value="1"/>
</dbReference>
<dbReference type="Pfam" id="PF08601">
    <property type="entry name" value="PAP1"/>
    <property type="match status" value="2"/>
</dbReference>
<dbReference type="InterPro" id="IPR050936">
    <property type="entry name" value="AP-1-like"/>
</dbReference>
<feature type="compositionally biased region" description="Low complexity" evidence="5">
    <location>
        <begin position="79"/>
        <end position="89"/>
    </location>
</feature>
<reference evidence="8" key="1">
    <citation type="journal article" date="2013" name="Genome Announc.">
        <title>Draft genome sequence of the grapevine dieback fungus Eutypa lata UCR-EL1.</title>
        <authorList>
            <person name="Blanco-Ulate B."/>
            <person name="Rolshausen P.E."/>
            <person name="Cantu D."/>
        </authorList>
    </citation>
    <scope>NUCLEOTIDE SEQUENCE [LARGE SCALE GENOMIC DNA]</scope>
    <source>
        <strain evidence="8">UCR-EL1</strain>
    </source>
</reference>
<dbReference type="InterPro" id="IPR004827">
    <property type="entry name" value="bZIP"/>
</dbReference>
<dbReference type="SUPFAM" id="SSF111430">
    <property type="entry name" value="YAP1 redox domain"/>
    <property type="match status" value="1"/>
</dbReference>
<dbReference type="Gene3D" id="1.20.5.170">
    <property type="match status" value="1"/>
</dbReference>
<evidence type="ECO:0000256" key="3">
    <source>
        <dbReference type="ARBA" id="ARBA00023242"/>
    </source>
</evidence>
<dbReference type="FunFam" id="1.20.5.170:FF:000067">
    <property type="entry name" value="BZIP transcription factor"/>
    <property type="match status" value="1"/>
</dbReference>
<keyword evidence="3" id="KW-0539">Nucleus</keyword>
<feature type="compositionally biased region" description="Acidic residues" evidence="5">
    <location>
        <begin position="131"/>
        <end position="140"/>
    </location>
</feature>
<dbReference type="InterPro" id="IPR013910">
    <property type="entry name" value="TF_PAP1"/>
</dbReference>
<dbReference type="GO" id="GO:0005737">
    <property type="term" value="C:cytoplasm"/>
    <property type="evidence" value="ECO:0007669"/>
    <property type="project" value="UniProtKB-SubCell"/>
</dbReference>
<dbReference type="KEGG" id="ela:UCREL1_8518"/>
<dbReference type="OMA" id="LNMACGN"/>
<dbReference type="OrthoDB" id="5380163at2759"/>